<dbReference type="Proteomes" id="UP000054304">
    <property type="component" value="Unassembled WGS sequence"/>
</dbReference>
<dbReference type="PANTHER" id="PTHR12050:SF0">
    <property type="entry name" value="RH04491P"/>
    <property type="match status" value="1"/>
</dbReference>
<evidence type="ECO:0000256" key="3">
    <source>
        <dbReference type="ARBA" id="ARBA00022692"/>
    </source>
</evidence>
<sequence length="140" mass="15407">MGITVSPLTRIISLSGFLALGFLLVILSCALFHNYYPLFDILLFLAAPVPNALFSKRNFDSSDFMSDASGGVEDVGYFFTGLLVTSGLALPTVLYHCQLINHYSCIMSTLGGVIIYLSIVVFSWFFNAGWDDEEDGMFGY</sequence>
<dbReference type="RefSeq" id="XP_022630754.1">
    <property type="nucleotide sequence ID" value="XM_022774521.1"/>
</dbReference>
<dbReference type="PANTHER" id="PTHR12050">
    <property type="entry name" value="LEPTIN RECEPTOR-RELATED"/>
    <property type="match status" value="1"/>
</dbReference>
<comment type="similarity">
    <text evidence="2">Belongs to the OB-RGRP/VPS55 family.</text>
</comment>
<dbReference type="STRING" id="1245769.A0A0C7N361"/>
<reference evidence="7 8" key="1">
    <citation type="submission" date="2014-12" db="EMBL/GenBank/DDBJ databases">
        <authorList>
            <person name="Neuveglise Cecile"/>
        </authorList>
    </citation>
    <scope>NUCLEOTIDE SEQUENCE [LARGE SCALE GENOMIC DNA]</scope>
    <source>
        <strain evidence="7 8">CBS 12615</strain>
    </source>
</reference>
<dbReference type="HOGENOM" id="CLU_134810_0_1_1"/>
<keyword evidence="3 6" id="KW-0812">Transmembrane</keyword>
<organism evidence="7 8">
    <name type="scientific">Lachancea lanzarotensis</name>
    <dbReference type="NCBI Taxonomy" id="1245769"/>
    <lineage>
        <taxon>Eukaryota</taxon>
        <taxon>Fungi</taxon>
        <taxon>Dikarya</taxon>
        <taxon>Ascomycota</taxon>
        <taxon>Saccharomycotina</taxon>
        <taxon>Saccharomycetes</taxon>
        <taxon>Saccharomycetales</taxon>
        <taxon>Saccharomycetaceae</taxon>
        <taxon>Lachancea</taxon>
    </lineage>
</organism>
<evidence type="ECO:0000256" key="2">
    <source>
        <dbReference type="ARBA" id="ARBA00005645"/>
    </source>
</evidence>
<feature type="transmembrane region" description="Helical" evidence="6">
    <location>
        <begin position="75"/>
        <end position="94"/>
    </location>
</feature>
<dbReference type="GO" id="GO:0005770">
    <property type="term" value="C:late endosome"/>
    <property type="evidence" value="ECO:0007669"/>
    <property type="project" value="EnsemblFungi"/>
</dbReference>
<evidence type="ECO:0000256" key="6">
    <source>
        <dbReference type="SAM" id="Phobius"/>
    </source>
</evidence>
<proteinExistence type="inferred from homology"/>
<evidence type="ECO:0000313" key="8">
    <source>
        <dbReference type="Proteomes" id="UP000054304"/>
    </source>
</evidence>
<feature type="transmembrane region" description="Helical" evidence="6">
    <location>
        <begin position="12"/>
        <end position="31"/>
    </location>
</feature>
<dbReference type="Pfam" id="PF04133">
    <property type="entry name" value="Vps55"/>
    <property type="match status" value="1"/>
</dbReference>
<dbReference type="AlphaFoldDB" id="A0A0C7N361"/>
<protein>
    <submittedName>
        <fullName evidence="7">LALA0S12e01442g1_1</fullName>
    </submittedName>
</protein>
<evidence type="ECO:0000313" key="7">
    <source>
        <dbReference type="EMBL" id="CEP64549.1"/>
    </source>
</evidence>
<evidence type="ECO:0000256" key="4">
    <source>
        <dbReference type="ARBA" id="ARBA00022989"/>
    </source>
</evidence>
<keyword evidence="8" id="KW-1185">Reference proteome</keyword>
<dbReference type="OrthoDB" id="14246at2759"/>
<accession>A0A0C7N361</accession>
<dbReference type="GO" id="GO:0032511">
    <property type="term" value="P:late endosome to vacuole transport via multivesicular body sorting pathway"/>
    <property type="evidence" value="ECO:0007669"/>
    <property type="project" value="EnsemblFungi"/>
</dbReference>
<evidence type="ECO:0000256" key="5">
    <source>
        <dbReference type="ARBA" id="ARBA00023136"/>
    </source>
</evidence>
<comment type="subcellular location">
    <subcellularLocation>
        <location evidence="1">Membrane</location>
        <topology evidence="1">Multi-pass membrane protein</topology>
    </subcellularLocation>
</comment>
<dbReference type="GeneID" id="34688105"/>
<dbReference type="GO" id="GO:0034424">
    <property type="term" value="C:Vps55/Vps68 complex"/>
    <property type="evidence" value="ECO:0007669"/>
    <property type="project" value="EnsemblFungi"/>
</dbReference>
<feature type="transmembrane region" description="Helical" evidence="6">
    <location>
        <begin position="106"/>
        <end position="126"/>
    </location>
</feature>
<dbReference type="EMBL" id="LN736371">
    <property type="protein sequence ID" value="CEP64549.1"/>
    <property type="molecule type" value="Genomic_DNA"/>
</dbReference>
<dbReference type="InterPro" id="IPR007262">
    <property type="entry name" value="Vps55/LEPROT"/>
</dbReference>
<keyword evidence="5 6" id="KW-0472">Membrane</keyword>
<evidence type="ECO:0000256" key="1">
    <source>
        <dbReference type="ARBA" id="ARBA00004141"/>
    </source>
</evidence>
<keyword evidence="4 6" id="KW-1133">Transmembrane helix</keyword>
<gene>
    <name evidence="7" type="ORF">LALA0_S12e01442g</name>
</gene>
<name>A0A0C7N361_9SACH</name>